<protein>
    <submittedName>
        <fullName evidence="2">Uncharacterized protein</fullName>
    </submittedName>
</protein>
<feature type="region of interest" description="Disordered" evidence="1">
    <location>
        <begin position="1"/>
        <end position="52"/>
    </location>
</feature>
<reference evidence="2 3" key="1">
    <citation type="journal article" date="2011" name="Science">
        <title>The ecoresponsive genome of Daphnia pulex.</title>
        <authorList>
            <person name="Colbourne J.K."/>
            <person name="Pfrender M.E."/>
            <person name="Gilbert D."/>
            <person name="Thomas W.K."/>
            <person name="Tucker A."/>
            <person name="Oakley T.H."/>
            <person name="Tokishita S."/>
            <person name="Aerts A."/>
            <person name="Arnold G.J."/>
            <person name="Basu M.K."/>
            <person name="Bauer D.J."/>
            <person name="Caceres C.E."/>
            <person name="Carmel L."/>
            <person name="Casola C."/>
            <person name="Choi J.H."/>
            <person name="Detter J.C."/>
            <person name="Dong Q."/>
            <person name="Dusheyko S."/>
            <person name="Eads B.D."/>
            <person name="Frohlich T."/>
            <person name="Geiler-Samerotte K.A."/>
            <person name="Gerlach D."/>
            <person name="Hatcher P."/>
            <person name="Jogdeo S."/>
            <person name="Krijgsveld J."/>
            <person name="Kriventseva E.V."/>
            <person name="Kultz D."/>
            <person name="Laforsch C."/>
            <person name="Lindquist E."/>
            <person name="Lopez J."/>
            <person name="Manak J.R."/>
            <person name="Muller J."/>
            <person name="Pangilinan J."/>
            <person name="Patwardhan R.P."/>
            <person name="Pitluck S."/>
            <person name="Pritham E.J."/>
            <person name="Rechtsteiner A."/>
            <person name="Rho M."/>
            <person name="Rogozin I.B."/>
            <person name="Sakarya O."/>
            <person name="Salamov A."/>
            <person name="Schaack S."/>
            <person name="Shapiro H."/>
            <person name="Shiga Y."/>
            <person name="Skalitzky C."/>
            <person name="Smith Z."/>
            <person name="Souvorov A."/>
            <person name="Sung W."/>
            <person name="Tang Z."/>
            <person name="Tsuchiya D."/>
            <person name="Tu H."/>
            <person name="Vos H."/>
            <person name="Wang M."/>
            <person name="Wolf Y.I."/>
            <person name="Yamagata H."/>
            <person name="Yamada T."/>
            <person name="Ye Y."/>
            <person name="Shaw J.R."/>
            <person name="Andrews J."/>
            <person name="Crease T.J."/>
            <person name="Tang H."/>
            <person name="Lucas S.M."/>
            <person name="Robertson H.M."/>
            <person name="Bork P."/>
            <person name="Koonin E.V."/>
            <person name="Zdobnov E.M."/>
            <person name="Grigoriev I.V."/>
            <person name="Lynch M."/>
            <person name="Boore J.L."/>
        </authorList>
    </citation>
    <scope>NUCLEOTIDE SEQUENCE [LARGE SCALE GENOMIC DNA]</scope>
</reference>
<dbReference type="AlphaFoldDB" id="E9HV37"/>
<dbReference type="KEGG" id="dpx:DAPPUDRAFT_118225"/>
<feature type="non-terminal residue" evidence="2">
    <location>
        <position position="1"/>
    </location>
</feature>
<sequence length="177" mass="18594">RKSNSSAASQPVQQASQCSKPASAASQPVQQASQCSKPASAASQPVQQASSSAAASQCSKPASAASQPVQQASQCSKPASAASQPVQQASQCRASSASASAASLIYIDSPPVLMEFFPIQRKSFLISLKQQSLTFGYRRSLFGVIAPFSTTTVIIDFPLSVDFLRIQHCEYLHIVIL</sequence>
<evidence type="ECO:0000256" key="1">
    <source>
        <dbReference type="SAM" id="MobiDB-lite"/>
    </source>
</evidence>
<evidence type="ECO:0000313" key="2">
    <source>
        <dbReference type="EMBL" id="EFX64390.1"/>
    </source>
</evidence>
<name>E9HV37_DAPPU</name>
<dbReference type="HOGENOM" id="CLU_085492_0_0_1"/>
<dbReference type="InParanoid" id="E9HV37"/>
<accession>E9HV37</accession>
<dbReference type="EMBL" id="GL732837">
    <property type="protein sequence ID" value="EFX64390.1"/>
    <property type="molecule type" value="Genomic_DNA"/>
</dbReference>
<gene>
    <name evidence="2" type="ORF">DAPPUDRAFT_118225</name>
</gene>
<dbReference type="Proteomes" id="UP000000305">
    <property type="component" value="Unassembled WGS sequence"/>
</dbReference>
<proteinExistence type="predicted"/>
<keyword evidence="3" id="KW-1185">Reference proteome</keyword>
<dbReference type="STRING" id="6669.E9HV37"/>
<evidence type="ECO:0000313" key="3">
    <source>
        <dbReference type="Proteomes" id="UP000000305"/>
    </source>
</evidence>
<organism evidence="2 3">
    <name type="scientific">Daphnia pulex</name>
    <name type="common">Water flea</name>
    <dbReference type="NCBI Taxonomy" id="6669"/>
    <lineage>
        <taxon>Eukaryota</taxon>
        <taxon>Metazoa</taxon>
        <taxon>Ecdysozoa</taxon>
        <taxon>Arthropoda</taxon>
        <taxon>Crustacea</taxon>
        <taxon>Branchiopoda</taxon>
        <taxon>Diplostraca</taxon>
        <taxon>Cladocera</taxon>
        <taxon>Anomopoda</taxon>
        <taxon>Daphniidae</taxon>
        <taxon>Daphnia</taxon>
    </lineage>
</organism>